<evidence type="ECO:0000256" key="3">
    <source>
        <dbReference type="ARBA" id="ARBA00022452"/>
    </source>
</evidence>
<dbReference type="SUPFAM" id="SSF56935">
    <property type="entry name" value="Porins"/>
    <property type="match status" value="1"/>
</dbReference>
<comment type="caution">
    <text evidence="13">The sequence shown here is derived from an EMBL/GenBank/DDBJ whole genome shotgun (WGS) entry which is preliminary data.</text>
</comment>
<proteinExistence type="inferred from homology"/>
<dbReference type="InterPro" id="IPR037066">
    <property type="entry name" value="Plug_dom_sf"/>
</dbReference>
<evidence type="ECO:0000259" key="11">
    <source>
        <dbReference type="Pfam" id="PF00593"/>
    </source>
</evidence>
<dbReference type="InterPro" id="IPR023997">
    <property type="entry name" value="TonB-dep_OMP_SusC/RagA_CS"/>
</dbReference>
<dbReference type="EMBL" id="JAPJUH010000001">
    <property type="protein sequence ID" value="MCX3263854.1"/>
    <property type="molecule type" value="Genomic_DNA"/>
</dbReference>
<dbReference type="NCBIfam" id="TIGR04057">
    <property type="entry name" value="SusC_RagA_signa"/>
    <property type="match status" value="1"/>
</dbReference>
<evidence type="ECO:0000256" key="5">
    <source>
        <dbReference type="ARBA" id="ARBA00023077"/>
    </source>
</evidence>
<protein>
    <submittedName>
        <fullName evidence="13">SusC/RagA family TonB-linked outer membrane protein</fullName>
    </submittedName>
</protein>
<dbReference type="Gene3D" id="2.40.170.20">
    <property type="entry name" value="TonB-dependent receptor, beta-barrel domain"/>
    <property type="match status" value="1"/>
</dbReference>
<dbReference type="InterPro" id="IPR023996">
    <property type="entry name" value="TonB-dep_OMP_SusC/RagA"/>
</dbReference>
<comment type="subcellular location">
    <subcellularLocation>
        <location evidence="1 8">Cell outer membrane</location>
        <topology evidence="1 8">Multi-pass membrane protein</topology>
    </subcellularLocation>
</comment>
<dbReference type="RefSeq" id="WP_010599792.1">
    <property type="nucleotide sequence ID" value="NZ_JAPJUH010000001.1"/>
</dbReference>
<evidence type="ECO:0000259" key="12">
    <source>
        <dbReference type="Pfam" id="PF07715"/>
    </source>
</evidence>
<gene>
    <name evidence="13" type="ORF">OQZ29_03810</name>
</gene>
<dbReference type="Gene3D" id="2.170.130.10">
    <property type="entry name" value="TonB-dependent receptor, plug domain"/>
    <property type="match status" value="1"/>
</dbReference>
<dbReference type="Pfam" id="PF07715">
    <property type="entry name" value="Plug"/>
    <property type="match status" value="1"/>
</dbReference>
<comment type="similarity">
    <text evidence="8 9">Belongs to the TonB-dependent receptor family.</text>
</comment>
<feature type="domain" description="TonB-dependent receptor plug" evidence="12">
    <location>
        <begin position="159"/>
        <end position="266"/>
    </location>
</feature>
<keyword evidence="3 8" id="KW-1134">Transmembrane beta strand</keyword>
<dbReference type="InterPro" id="IPR036942">
    <property type="entry name" value="Beta-barrel_TonB_sf"/>
</dbReference>
<feature type="region of interest" description="Disordered" evidence="10">
    <location>
        <begin position="1"/>
        <end position="62"/>
    </location>
</feature>
<organism evidence="13 14">
    <name type="scientific">Pedobacter agri</name>
    <dbReference type="NCBI Taxonomy" id="454586"/>
    <lineage>
        <taxon>Bacteria</taxon>
        <taxon>Pseudomonadati</taxon>
        <taxon>Bacteroidota</taxon>
        <taxon>Sphingobacteriia</taxon>
        <taxon>Sphingobacteriales</taxon>
        <taxon>Sphingobacteriaceae</taxon>
        <taxon>Pedobacter</taxon>
    </lineage>
</organism>
<name>A0A9X3DA50_9SPHI</name>
<feature type="compositionally biased region" description="Polar residues" evidence="10">
    <location>
        <begin position="1"/>
        <end position="13"/>
    </location>
</feature>
<evidence type="ECO:0000256" key="4">
    <source>
        <dbReference type="ARBA" id="ARBA00022692"/>
    </source>
</evidence>
<dbReference type="NCBIfam" id="TIGR04056">
    <property type="entry name" value="OMP_RagA_SusC"/>
    <property type="match status" value="1"/>
</dbReference>
<evidence type="ECO:0000256" key="2">
    <source>
        <dbReference type="ARBA" id="ARBA00022448"/>
    </source>
</evidence>
<evidence type="ECO:0000256" key="1">
    <source>
        <dbReference type="ARBA" id="ARBA00004571"/>
    </source>
</evidence>
<evidence type="ECO:0000256" key="7">
    <source>
        <dbReference type="ARBA" id="ARBA00023237"/>
    </source>
</evidence>
<dbReference type="AlphaFoldDB" id="A0A9X3DA50"/>
<dbReference type="GO" id="GO:0009279">
    <property type="term" value="C:cell outer membrane"/>
    <property type="evidence" value="ECO:0007669"/>
    <property type="project" value="UniProtKB-SubCell"/>
</dbReference>
<dbReference type="InterPro" id="IPR039426">
    <property type="entry name" value="TonB-dep_rcpt-like"/>
</dbReference>
<evidence type="ECO:0000256" key="6">
    <source>
        <dbReference type="ARBA" id="ARBA00023136"/>
    </source>
</evidence>
<dbReference type="InterPro" id="IPR008969">
    <property type="entry name" value="CarboxyPept-like_regulatory"/>
</dbReference>
<dbReference type="Pfam" id="PF13715">
    <property type="entry name" value="CarbopepD_reg_2"/>
    <property type="match status" value="1"/>
</dbReference>
<dbReference type="SUPFAM" id="SSF49464">
    <property type="entry name" value="Carboxypeptidase regulatory domain-like"/>
    <property type="match status" value="1"/>
</dbReference>
<evidence type="ECO:0000256" key="10">
    <source>
        <dbReference type="SAM" id="MobiDB-lite"/>
    </source>
</evidence>
<evidence type="ECO:0000256" key="8">
    <source>
        <dbReference type="PROSITE-ProRule" id="PRU01360"/>
    </source>
</evidence>
<evidence type="ECO:0000313" key="14">
    <source>
        <dbReference type="Proteomes" id="UP001142592"/>
    </source>
</evidence>
<sequence>MKETRSFNYYFQQDTTKRDTTKKVPVAKPADSVKVPVNPLGGASPVPSAPPKDGPATAPANAAGQKTITGVVLDEKKIGLPGVGIKIQGKTGGSVTQENGRFSITVTAPTDVLVFSYIGYQSRSVPAGNGAAPLTINLVPSASQKLDEVVVVGYGTLKAKEVTSAIATVDTSQFRQSGSRNPLDLLQGKVAGLQITRTGGSNPNSGVGIQLRGVTSVTGSQSPLIVIDGIPGGNLDLLQQDDIASFSVLKDGSGAAIYGTRANAGVILVTTKKGKAGPARFDYSGYLRKEYLYQRPDFLTVDEFREKIRSGQFDRQDYGASLDPFDDLVNHGNLSQNHNLSMSGGSEKTSYRASINYRDLQGFAKNNRRTEYGIRLNLNSKGLDDKLFTQVNLSTNFNKGDLLGGGGWENQLTRNPTQSYYNPDGSWFFDPNATNEIARLEQETNKRQQQTSSIDAKAEYEIFKGFKASVFGAVQRNSYVDGSYRSVFGEYSLENDIYKNGGYAARSTVLEQNFNVEPTLQYATTFGEDHSLTAIGGYSYRYEVNEGFNAGNLGFLNDQFQENNLNAGNQLAAGKAFLGSFKNDNTLIAFFGRVNYTFKNRYYLQAILRREGSSRFGANNKWANFPAVSAGWTVTEEKFMENVKWVNNLKVRLGYGETGNSGISNYASLVTLGTGGVYLYPDGQYRETYGPNSNPNPDLRWEKKQEINLGLDFTLFSSRLSGSLDLFKRVTKDLLDSYDSPQPPFVRSSIYTNVGSISAKGIELALSYKAVDGKDFKYNIDLAASTTSNKLDSYSNSEYRRDYLSTAPIGGFGDLGNSIRIYEGGKIGDFWGKRFAGFTGDGKWLFFNRNGQPIRNDQINNSFFRDQTDLAVIGNAIPKYYLSLTNSFNYKQFDLRLFLRGKFDYQILNTTALSYGNKVSGTNLLNSAFDKYAQINDTYMYSDYYIENGSFLKIDEVTFGYTFKLKSKNIRNLRAYITGQNLATFTKYTGNDPDFVKDTGLGQPADDGVLGVDGRGPYPSTSSFLLGVTFGF</sequence>
<dbReference type="Pfam" id="PF00593">
    <property type="entry name" value="TonB_dep_Rec_b-barrel"/>
    <property type="match status" value="1"/>
</dbReference>
<dbReference type="InterPro" id="IPR012910">
    <property type="entry name" value="Plug_dom"/>
</dbReference>
<dbReference type="Proteomes" id="UP001142592">
    <property type="component" value="Unassembled WGS sequence"/>
</dbReference>
<keyword evidence="7 8" id="KW-0998">Cell outer membrane</keyword>
<feature type="domain" description="TonB-dependent receptor-like beta-barrel" evidence="11">
    <location>
        <begin position="397"/>
        <end position="982"/>
    </location>
</feature>
<keyword evidence="4 8" id="KW-0812">Transmembrane</keyword>
<accession>A0A9X3DA50</accession>
<keyword evidence="5 9" id="KW-0798">TonB box</keyword>
<dbReference type="InterPro" id="IPR000531">
    <property type="entry name" value="Beta-barrel_TonB"/>
</dbReference>
<dbReference type="PROSITE" id="PS52016">
    <property type="entry name" value="TONB_DEPENDENT_REC_3"/>
    <property type="match status" value="1"/>
</dbReference>
<keyword evidence="2 8" id="KW-0813">Transport</keyword>
<evidence type="ECO:0000256" key="9">
    <source>
        <dbReference type="RuleBase" id="RU003357"/>
    </source>
</evidence>
<reference evidence="13" key="1">
    <citation type="submission" date="2022-11" db="EMBL/GenBank/DDBJ databases">
        <authorList>
            <person name="Graham C."/>
            <person name="Newman J.D."/>
        </authorList>
    </citation>
    <scope>NUCLEOTIDE SEQUENCE</scope>
    <source>
        <strain evidence="13">DSM 19486</strain>
    </source>
</reference>
<keyword evidence="6 8" id="KW-0472">Membrane</keyword>
<evidence type="ECO:0000313" key="13">
    <source>
        <dbReference type="EMBL" id="MCX3263854.1"/>
    </source>
</evidence>
<keyword evidence="14" id="KW-1185">Reference proteome</keyword>